<organism evidence="1">
    <name type="scientific">Oryza meridionalis</name>
    <dbReference type="NCBI Taxonomy" id="40149"/>
    <lineage>
        <taxon>Eukaryota</taxon>
        <taxon>Viridiplantae</taxon>
        <taxon>Streptophyta</taxon>
        <taxon>Embryophyta</taxon>
        <taxon>Tracheophyta</taxon>
        <taxon>Spermatophyta</taxon>
        <taxon>Magnoliopsida</taxon>
        <taxon>Liliopsida</taxon>
        <taxon>Poales</taxon>
        <taxon>Poaceae</taxon>
        <taxon>BOP clade</taxon>
        <taxon>Oryzoideae</taxon>
        <taxon>Oryzeae</taxon>
        <taxon>Oryzinae</taxon>
        <taxon>Oryza</taxon>
    </lineage>
</organism>
<accession>A0A0E0FBL2</accession>
<evidence type="ECO:0000313" key="1">
    <source>
        <dbReference type="EnsemblPlants" id="OMERI12G06920.1"/>
    </source>
</evidence>
<dbReference type="AlphaFoldDB" id="A0A0E0FBL2"/>
<dbReference type="Proteomes" id="UP000008021">
    <property type="component" value="Chromosome 12"/>
</dbReference>
<reference evidence="1" key="2">
    <citation type="submission" date="2018-05" db="EMBL/GenBank/DDBJ databases">
        <title>OmerRS3 (Oryza meridionalis Reference Sequence Version 3).</title>
        <authorList>
            <person name="Zhang J."/>
            <person name="Kudrna D."/>
            <person name="Lee S."/>
            <person name="Talag J."/>
            <person name="Welchert J."/>
            <person name="Wing R.A."/>
        </authorList>
    </citation>
    <scope>NUCLEOTIDE SEQUENCE [LARGE SCALE GENOMIC DNA]</scope>
    <source>
        <strain evidence="1">cv. OR44</strain>
    </source>
</reference>
<dbReference type="Gramene" id="OMERI12G06920.1">
    <property type="protein sequence ID" value="OMERI12G06920.1"/>
    <property type="gene ID" value="OMERI12G06920"/>
</dbReference>
<evidence type="ECO:0000313" key="2">
    <source>
        <dbReference type="Proteomes" id="UP000008021"/>
    </source>
</evidence>
<dbReference type="HOGENOM" id="CLU_1818922_0_0_1"/>
<dbReference type="EnsemblPlants" id="OMERI12G06920.1">
    <property type="protein sequence ID" value="OMERI12G06920.1"/>
    <property type="gene ID" value="OMERI12G06920"/>
</dbReference>
<name>A0A0E0FBL2_9ORYZ</name>
<proteinExistence type="predicted"/>
<sequence>MAHSMKATSAKVAFYVDFVIMFLGDEHDGGLSGDEEPALFLHSKNLKGNHMDKTDLVAKSLPPQDNQALNSQQINRTFPCHWEEGRLMRIWFGPTFTFFMEWAQLQRHDDHIKLIKDACRIFESTIMQLFANFKWRFINRIQ</sequence>
<keyword evidence="2" id="KW-1185">Reference proteome</keyword>
<protein>
    <submittedName>
        <fullName evidence="1">Uncharacterized protein</fullName>
    </submittedName>
</protein>
<reference evidence="1" key="1">
    <citation type="submission" date="2015-04" db="UniProtKB">
        <authorList>
            <consortium name="EnsemblPlants"/>
        </authorList>
    </citation>
    <scope>IDENTIFICATION</scope>
</reference>